<feature type="compositionally biased region" description="Basic and acidic residues" evidence="6">
    <location>
        <begin position="602"/>
        <end position="613"/>
    </location>
</feature>
<name>A0A0P7U6Y5_SCLFO</name>
<evidence type="ECO:0000256" key="2">
    <source>
        <dbReference type="ARBA" id="ARBA00022723"/>
    </source>
</evidence>
<evidence type="ECO:0000313" key="8">
    <source>
        <dbReference type="EMBL" id="KPP65709.1"/>
    </source>
</evidence>
<keyword evidence="3 5" id="KW-0863">Zinc-finger</keyword>
<evidence type="ECO:0000256" key="6">
    <source>
        <dbReference type="SAM" id="MobiDB-lite"/>
    </source>
</evidence>
<organism evidence="8 9">
    <name type="scientific">Scleropages formosus</name>
    <name type="common">Asian bonytongue</name>
    <name type="synonym">Osteoglossum formosum</name>
    <dbReference type="NCBI Taxonomy" id="113540"/>
    <lineage>
        <taxon>Eukaryota</taxon>
        <taxon>Metazoa</taxon>
        <taxon>Chordata</taxon>
        <taxon>Craniata</taxon>
        <taxon>Vertebrata</taxon>
        <taxon>Euteleostomi</taxon>
        <taxon>Actinopterygii</taxon>
        <taxon>Neopterygii</taxon>
        <taxon>Teleostei</taxon>
        <taxon>Osteoglossocephala</taxon>
        <taxon>Osteoglossomorpha</taxon>
        <taxon>Osteoglossiformes</taxon>
        <taxon>Osteoglossidae</taxon>
        <taxon>Scleropages</taxon>
    </lineage>
</organism>
<proteinExistence type="inferred from homology"/>
<comment type="similarity">
    <text evidence="1">Belongs to the lst-2 family.</text>
</comment>
<dbReference type="InterPro" id="IPR043269">
    <property type="entry name" value="FYVE_LST2"/>
</dbReference>
<dbReference type="AlphaFoldDB" id="A0A0P7U6Y5"/>
<feature type="region of interest" description="Disordered" evidence="6">
    <location>
        <begin position="601"/>
        <end position="621"/>
    </location>
</feature>
<gene>
    <name evidence="8" type="ORF">Z043_115855</name>
</gene>
<evidence type="ECO:0000256" key="1">
    <source>
        <dbReference type="ARBA" id="ARBA00008755"/>
    </source>
</evidence>
<dbReference type="CDD" id="cd15731">
    <property type="entry name" value="FYVE_LST2"/>
    <property type="match status" value="1"/>
</dbReference>
<keyword evidence="2" id="KW-0479">Metal-binding</keyword>
<sequence length="718" mass="80337">MWSALVRRWFGRPKRSDSRPLAQFYFADEEVTRVTAELNAVDLRKDPQKYLVLLNQLRQSQDRMLRSIELLLEDYISGQRCSRDYYAKFPDELRQENLGVQLWFAAECLSAGSFLEVRESDGLLLRSLAEQLLCSLEEVRHLLREQCVSDLQSCSPGLREALLRYDSIFSEFELSYISAVMPVKSAEELQKQQEIVVLFCETVSRALKLGYLNQELIDGYEPLVMFTIPRLAIICGLLIYPDGPLNLQHGSDSLSSLFSPFFTLLQKIRSAEHVVDSRESPGTVLKHHLTGSYVHCRDLLQVLTKEELYSLEKSLCTAESSGFLCSPRPLGDSPLDDSPPGCVTDQARDYDGSMSNLNCSLPTFPGFHDTSTDSVSQPHPHGVAGQHLHSVPFHQDLASIPACFDQQSNHFSMVNPVFPSSPLSELGWRPPVQREFNAVVSPSQTFQSQACGSELSRVQQATCGLCLAAPAMGQSYNCCLPPEPGLGTSSVDGLEMQHHWKQSWHISSPTAHSSAPCAVTNGKRFCNVQRHRSGQAGYREPRRVNLRARYRSSSDMIHRLFVCISGVADQLQTNFASDMRAILKCVFEVIVSRDDLESDSADVQKKAVSKEERQEEADPPSIQEECELCDDMNRGVPSMANVGDLPFWVPDSACSHCTACKVPFTVLRRRHHCRSCGKIFCARCSPNVAALPRFGHVQPVRVCNHCFNFHILGEAAQL</sequence>
<dbReference type="InterPro" id="IPR051118">
    <property type="entry name" value="LST-2"/>
</dbReference>
<evidence type="ECO:0000259" key="7">
    <source>
        <dbReference type="PROSITE" id="PS50178"/>
    </source>
</evidence>
<dbReference type="GO" id="GO:0008270">
    <property type="term" value="F:zinc ion binding"/>
    <property type="evidence" value="ECO:0007669"/>
    <property type="project" value="UniProtKB-KW"/>
</dbReference>
<reference evidence="8 9" key="1">
    <citation type="submission" date="2015-08" db="EMBL/GenBank/DDBJ databases">
        <title>The genome of the Asian arowana (Scleropages formosus).</title>
        <authorList>
            <person name="Tan M.H."/>
            <person name="Gan H.M."/>
            <person name="Croft L.J."/>
            <person name="Austin C.M."/>
        </authorList>
    </citation>
    <scope>NUCLEOTIDE SEQUENCE [LARGE SCALE GENOMIC DNA]</scope>
    <source>
        <strain evidence="8">Aro1</strain>
    </source>
</reference>
<dbReference type="PANTHER" id="PTHR46465:SF4">
    <property type="entry name" value="FYVE-TYPE DOMAIN-CONTAINING PROTEIN"/>
    <property type="match status" value="1"/>
</dbReference>
<dbReference type="Proteomes" id="UP000034805">
    <property type="component" value="Unassembled WGS sequence"/>
</dbReference>
<evidence type="ECO:0000256" key="5">
    <source>
        <dbReference type="PROSITE-ProRule" id="PRU00091"/>
    </source>
</evidence>
<dbReference type="SMART" id="SM00064">
    <property type="entry name" value="FYVE"/>
    <property type="match status" value="1"/>
</dbReference>
<accession>A0A0P7U6Y5</accession>
<evidence type="ECO:0000313" key="9">
    <source>
        <dbReference type="Proteomes" id="UP000034805"/>
    </source>
</evidence>
<comment type="caution">
    <text evidence="8">The sequence shown here is derived from an EMBL/GenBank/DDBJ whole genome shotgun (WGS) entry which is preliminary data.</text>
</comment>
<evidence type="ECO:0000256" key="3">
    <source>
        <dbReference type="ARBA" id="ARBA00022771"/>
    </source>
</evidence>
<dbReference type="SUPFAM" id="SSF57903">
    <property type="entry name" value="FYVE/PHD zinc finger"/>
    <property type="match status" value="1"/>
</dbReference>
<keyword evidence="4" id="KW-0862">Zinc</keyword>
<dbReference type="InterPro" id="IPR011011">
    <property type="entry name" value="Znf_FYVE_PHD"/>
</dbReference>
<feature type="domain" description="FYVE-type" evidence="7">
    <location>
        <begin position="651"/>
        <end position="711"/>
    </location>
</feature>
<dbReference type="GO" id="GO:0031901">
    <property type="term" value="C:early endosome membrane"/>
    <property type="evidence" value="ECO:0007669"/>
    <property type="project" value="TreeGrafter"/>
</dbReference>
<dbReference type="InterPro" id="IPR017455">
    <property type="entry name" value="Znf_FYVE-rel"/>
</dbReference>
<dbReference type="InterPro" id="IPR000306">
    <property type="entry name" value="Znf_FYVE"/>
</dbReference>
<protein>
    <submittedName>
        <fullName evidence="8">Lateral signaling target protein 2-like</fullName>
    </submittedName>
</protein>
<dbReference type="PROSITE" id="PS50178">
    <property type="entry name" value="ZF_FYVE"/>
    <property type="match status" value="1"/>
</dbReference>
<dbReference type="Pfam" id="PF01363">
    <property type="entry name" value="FYVE"/>
    <property type="match status" value="1"/>
</dbReference>
<evidence type="ECO:0000256" key="4">
    <source>
        <dbReference type="ARBA" id="ARBA00022833"/>
    </source>
</evidence>
<dbReference type="Gene3D" id="3.30.40.10">
    <property type="entry name" value="Zinc/RING finger domain, C3HC4 (zinc finger)"/>
    <property type="match status" value="1"/>
</dbReference>
<dbReference type="EMBL" id="JARO02006121">
    <property type="protein sequence ID" value="KPP65709.1"/>
    <property type="molecule type" value="Genomic_DNA"/>
</dbReference>
<dbReference type="PANTHER" id="PTHR46465">
    <property type="entry name" value="LATERAL SIGNALING TARGET PROTEIN 2 HOMOLOG"/>
    <property type="match status" value="1"/>
</dbReference>
<dbReference type="InterPro" id="IPR013083">
    <property type="entry name" value="Znf_RING/FYVE/PHD"/>
</dbReference>